<proteinExistence type="predicted"/>
<gene>
    <name evidence="1" type="ORF">DJ019_13280</name>
</gene>
<organism evidence="1 2">
    <name type="scientific">Phenylobacterium kunshanense</name>
    <dbReference type="NCBI Taxonomy" id="1445034"/>
    <lineage>
        <taxon>Bacteria</taxon>
        <taxon>Pseudomonadati</taxon>
        <taxon>Pseudomonadota</taxon>
        <taxon>Alphaproteobacteria</taxon>
        <taxon>Caulobacterales</taxon>
        <taxon>Caulobacteraceae</taxon>
        <taxon>Phenylobacterium</taxon>
    </lineage>
</organism>
<evidence type="ECO:0000313" key="1">
    <source>
        <dbReference type="EMBL" id="RAK64972.1"/>
    </source>
</evidence>
<name>A0A328BCC3_9CAUL</name>
<dbReference type="AlphaFoldDB" id="A0A328BCC3"/>
<protein>
    <submittedName>
        <fullName evidence="1">Uncharacterized protein</fullName>
    </submittedName>
</protein>
<dbReference type="Proteomes" id="UP000249524">
    <property type="component" value="Unassembled WGS sequence"/>
</dbReference>
<dbReference type="RefSeq" id="WP_111276510.1">
    <property type="nucleotide sequence ID" value="NZ_QFYS01000005.1"/>
</dbReference>
<dbReference type="EMBL" id="QFYS01000005">
    <property type="protein sequence ID" value="RAK64972.1"/>
    <property type="molecule type" value="Genomic_DNA"/>
</dbReference>
<dbReference type="OrthoDB" id="8438725at2"/>
<accession>A0A328BCC3</accession>
<keyword evidence="2" id="KW-1185">Reference proteome</keyword>
<sequence>MDRCSEAPTAHDIEELKGHPGFRAAVETYCAANLARYQALAGPERWMVSDMGRASLSGAVVVLDALGRLTPRALLASPPVTKGEVSRGRARLYLQRAVASGLIVAADGEAPLAGDAALAVTTRFRRVMSGVLDLPLEAVARIAPEVTPALDRLGDRPFVQGVARRVGAITASRPDLFPLDSPVQLFQSRNGGSRVLEALVTCQAPGRERLLERCAYSHSGLARASRCSRPHVIQLLRDGEAGGYLRSEAGRLTIAPILSDDVERYFVHLFATVRSAAAAALREG</sequence>
<comment type="caution">
    <text evidence="1">The sequence shown here is derived from an EMBL/GenBank/DDBJ whole genome shotgun (WGS) entry which is preliminary data.</text>
</comment>
<evidence type="ECO:0000313" key="2">
    <source>
        <dbReference type="Proteomes" id="UP000249524"/>
    </source>
</evidence>
<reference evidence="1 2" key="1">
    <citation type="submission" date="2018-05" db="EMBL/GenBank/DDBJ databases">
        <authorList>
            <person name="Lanie J.A."/>
            <person name="Ng W.-L."/>
            <person name="Kazmierczak K.M."/>
            <person name="Andrzejewski T.M."/>
            <person name="Davidsen T.M."/>
            <person name="Wayne K.J."/>
            <person name="Tettelin H."/>
            <person name="Glass J.I."/>
            <person name="Rusch D."/>
            <person name="Podicherti R."/>
            <person name="Tsui H.-C.T."/>
            <person name="Winkler M.E."/>
        </authorList>
    </citation>
    <scope>NUCLEOTIDE SEQUENCE [LARGE SCALE GENOMIC DNA]</scope>
    <source>
        <strain evidence="1 2">BUT-10</strain>
    </source>
</reference>